<dbReference type="GO" id="GO:0009274">
    <property type="term" value="C:peptidoglycan-based cell wall"/>
    <property type="evidence" value="ECO:0007669"/>
    <property type="project" value="InterPro"/>
</dbReference>
<comment type="function">
    <text evidence="11">Peptidoglycan polymerase that catalyzes glycan chain elongation from lipid-linked precursors.</text>
</comment>
<keyword evidence="1 11" id="KW-1003">Cell membrane</keyword>
<dbReference type="GO" id="GO:0009252">
    <property type="term" value="P:peptidoglycan biosynthetic process"/>
    <property type="evidence" value="ECO:0007669"/>
    <property type="project" value="UniProtKB-UniRule"/>
</dbReference>
<keyword evidence="9 11" id="KW-0472">Membrane</keyword>
<keyword evidence="7 11" id="KW-0573">Peptidoglycan synthesis</keyword>
<dbReference type="GO" id="GO:0016763">
    <property type="term" value="F:pentosyltransferase activity"/>
    <property type="evidence" value="ECO:0007669"/>
    <property type="project" value="InterPro"/>
</dbReference>
<evidence type="ECO:0000313" key="13">
    <source>
        <dbReference type="EMBL" id="OBS29746.1"/>
    </source>
</evidence>
<organism evidence="13 14">
    <name type="scientific">Tepidimonas fonticaldi</name>
    <dbReference type="NCBI Taxonomy" id="1101373"/>
    <lineage>
        <taxon>Bacteria</taxon>
        <taxon>Pseudomonadati</taxon>
        <taxon>Pseudomonadota</taxon>
        <taxon>Betaproteobacteria</taxon>
        <taxon>Burkholderiales</taxon>
        <taxon>Tepidimonas</taxon>
    </lineage>
</organism>
<dbReference type="InterPro" id="IPR036950">
    <property type="entry name" value="PBP_transglycosylase"/>
</dbReference>
<evidence type="ECO:0000256" key="11">
    <source>
        <dbReference type="HAMAP-Rule" id="MF_00766"/>
    </source>
</evidence>
<dbReference type="HAMAP" id="MF_00766">
    <property type="entry name" value="PGT_MtgA"/>
    <property type="match status" value="1"/>
</dbReference>
<evidence type="ECO:0000313" key="14">
    <source>
        <dbReference type="Proteomes" id="UP000091969"/>
    </source>
</evidence>
<dbReference type="Proteomes" id="UP000091969">
    <property type="component" value="Unassembled WGS sequence"/>
</dbReference>
<feature type="domain" description="Glycosyl transferase family 51" evidence="12">
    <location>
        <begin position="58"/>
        <end position="236"/>
    </location>
</feature>
<dbReference type="PANTHER" id="PTHR30400:SF0">
    <property type="entry name" value="BIOSYNTHETIC PEPTIDOGLYCAN TRANSGLYCOSYLASE"/>
    <property type="match status" value="1"/>
</dbReference>
<keyword evidence="6 11" id="KW-0133">Cell shape</keyword>
<dbReference type="SUPFAM" id="SSF53955">
    <property type="entry name" value="Lysozyme-like"/>
    <property type="match status" value="1"/>
</dbReference>
<evidence type="ECO:0000256" key="5">
    <source>
        <dbReference type="ARBA" id="ARBA00022692"/>
    </source>
</evidence>
<keyword evidence="2 11" id="KW-0997">Cell inner membrane</keyword>
<protein>
    <recommendedName>
        <fullName evidence="11">Biosynthetic peptidoglycan transglycosylase</fullName>
        <ecNumber evidence="11">2.4.99.28</ecNumber>
    </recommendedName>
    <alternativeName>
        <fullName evidence="11">Glycan polymerase</fullName>
    </alternativeName>
    <alternativeName>
        <fullName evidence="11">Peptidoglycan glycosyltransferase MtgA</fullName>
        <shortName evidence="11">PGT</shortName>
    </alternativeName>
</protein>
<sequence length="242" mass="26924">MRGALRAAGWMLVTAVLLQGVFAARIALMAVVDPQSTTFQRSEAWRLASQGRGLGDWRQRWVPYEAISPHLRRAVVASEDAGFVSHFGVDWAAIEAARARNERRLAQMASRGGDGHVRPARLAGGSTITQQLAKNLLLSGERTLWRKGQELLLAWMLEALLDKRRILELYLNAVEWGEGVFGAEAAAQRYFRKPAARLTPAEAARLAVLLPAPKLYERRLQSSYLNSRTQTILARMEAVQIP</sequence>
<reference evidence="13 14" key="1">
    <citation type="submission" date="2016-06" db="EMBL/GenBank/DDBJ databases">
        <title>Genome sequence of Tepidimonas fonticaldi PL17.</title>
        <authorList>
            <person name="Pinnaka A.K."/>
        </authorList>
    </citation>
    <scope>NUCLEOTIDE SEQUENCE [LARGE SCALE GENOMIC DNA]</scope>
    <source>
        <strain evidence="13 14">PL17</strain>
    </source>
</reference>
<dbReference type="InterPro" id="IPR023346">
    <property type="entry name" value="Lysozyme-like_dom_sf"/>
</dbReference>
<proteinExistence type="inferred from homology"/>
<dbReference type="NCBIfam" id="TIGR02070">
    <property type="entry name" value="mono_pep_trsgly"/>
    <property type="match status" value="1"/>
</dbReference>
<dbReference type="GO" id="GO:0071555">
    <property type="term" value="P:cell wall organization"/>
    <property type="evidence" value="ECO:0007669"/>
    <property type="project" value="UniProtKB-KW"/>
</dbReference>
<keyword evidence="10 11" id="KW-0961">Cell wall biogenesis/degradation</keyword>
<dbReference type="GO" id="GO:0008955">
    <property type="term" value="F:peptidoglycan glycosyltransferase activity"/>
    <property type="evidence" value="ECO:0007669"/>
    <property type="project" value="UniProtKB-UniRule"/>
</dbReference>
<dbReference type="Gene3D" id="1.10.3810.10">
    <property type="entry name" value="Biosynthetic peptidoglycan transglycosylase-like"/>
    <property type="match status" value="1"/>
</dbReference>
<comment type="caution">
    <text evidence="13">The sequence shown here is derived from an EMBL/GenBank/DDBJ whole genome shotgun (WGS) entry which is preliminary data.</text>
</comment>
<dbReference type="InterPro" id="IPR011812">
    <property type="entry name" value="Pep_trsgly"/>
</dbReference>
<dbReference type="PANTHER" id="PTHR30400">
    <property type="entry name" value="MONOFUNCTIONAL BIOSYNTHETIC PEPTIDOGLYCAN TRANSGLYCOSYLASE"/>
    <property type="match status" value="1"/>
</dbReference>
<evidence type="ECO:0000256" key="10">
    <source>
        <dbReference type="ARBA" id="ARBA00023316"/>
    </source>
</evidence>
<comment type="subcellular location">
    <subcellularLocation>
        <location evidence="11">Cell inner membrane</location>
        <topology evidence="11">Single-pass membrane protein</topology>
    </subcellularLocation>
</comment>
<accession>A0A1A6DST2</accession>
<evidence type="ECO:0000256" key="4">
    <source>
        <dbReference type="ARBA" id="ARBA00022679"/>
    </source>
</evidence>
<dbReference type="UniPathway" id="UPA00219"/>
<dbReference type="InterPro" id="IPR001264">
    <property type="entry name" value="Glyco_trans_51"/>
</dbReference>
<keyword evidence="5 11" id="KW-0812">Transmembrane</keyword>
<dbReference type="GO" id="GO:0008360">
    <property type="term" value="P:regulation of cell shape"/>
    <property type="evidence" value="ECO:0007669"/>
    <property type="project" value="UniProtKB-KW"/>
</dbReference>
<evidence type="ECO:0000256" key="7">
    <source>
        <dbReference type="ARBA" id="ARBA00022984"/>
    </source>
</evidence>
<comment type="pathway">
    <text evidence="11">Cell wall biogenesis; peptidoglycan biosynthesis.</text>
</comment>
<comment type="similarity">
    <text evidence="11">Belongs to the glycosyltransferase 51 family.</text>
</comment>
<evidence type="ECO:0000259" key="12">
    <source>
        <dbReference type="Pfam" id="PF00912"/>
    </source>
</evidence>
<dbReference type="EC" id="2.4.99.28" evidence="11"/>
<keyword evidence="4 11" id="KW-0808">Transferase</keyword>
<keyword evidence="14" id="KW-1185">Reference proteome</keyword>
<evidence type="ECO:0000256" key="8">
    <source>
        <dbReference type="ARBA" id="ARBA00022989"/>
    </source>
</evidence>
<evidence type="ECO:0000256" key="9">
    <source>
        <dbReference type="ARBA" id="ARBA00023136"/>
    </source>
</evidence>
<evidence type="ECO:0000256" key="1">
    <source>
        <dbReference type="ARBA" id="ARBA00022475"/>
    </source>
</evidence>
<keyword evidence="8 11" id="KW-1133">Transmembrane helix</keyword>
<keyword evidence="3 11" id="KW-0328">Glycosyltransferase</keyword>
<name>A0A1A6DST2_9BURK</name>
<dbReference type="Pfam" id="PF00912">
    <property type="entry name" value="Transgly"/>
    <property type="match status" value="1"/>
</dbReference>
<evidence type="ECO:0000256" key="6">
    <source>
        <dbReference type="ARBA" id="ARBA00022960"/>
    </source>
</evidence>
<dbReference type="EMBL" id="LZDH01000067">
    <property type="protein sequence ID" value="OBS29746.1"/>
    <property type="molecule type" value="Genomic_DNA"/>
</dbReference>
<dbReference type="GO" id="GO:0005886">
    <property type="term" value="C:plasma membrane"/>
    <property type="evidence" value="ECO:0007669"/>
    <property type="project" value="UniProtKB-SubCell"/>
</dbReference>
<evidence type="ECO:0000256" key="2">
    <source>
        <dbReference type="ARBA" id="ARBA00022519"/>
    </source>
</evidence>
<evidence type="ECO:0000256" key="3">
    <source>
        <dbReference type="ARBA" id="ARBA00022676"/>
    </source>
</evidence>
<comment type="catalytic activity">
    <reaction evidence="11">
        <text>[GlcNAc-(1-&gt;4)-Mur2Ac(oyl-L-Ala-gamma-D-Glu-L-Lys-D-Ala-D-Ala)](n)-di-trans,octa-cis-undecaprenyl diphosphate + beta-D-GlcNAc-(1-&gt;4)-Mur2Ac(oyl-L-Ala-gamma-D-Glu-L-Lys-D-Ala-D-Ala)-di-trans,octa-cis-undecaprenyl diphosphate = [GlcNAc-(1-&gt;4)-Mur2Ac(oyl-L-Ala-gamma-D-Glu-L-Lys-D-Ala-D-Ala)](n+1)-di-trans,octa-cis-undecaprenyl diphosphate + di-trans,octa-cis-undecaprenyl diphosphate + H(+)</text>
        <dbReference type="Rhea" id="RHEA:23708"/>
        <dbReference type="Rhea" id="RHEA-COMP:9602"/>
        <dbReference type="Rhea" id="RHEA-COMP:9603"/>
        <dbReference type="ChEBI" id="CHEBI:15378"/>
        <dbReference type="ChEBI" id="CHEBI:58405"/>
        <dbReference type="ChEBI" id="CHEBI:60033"/>
        <dbReference type="ChEBI" id="CHEBI:78435"/>
        <dbReference type="EC" id="2.4.99.28"/>
    </reaction>
</comment>
<dbReference type="AlphaFoldDB" id="A0A1A6DST2"/>
<dbReference type="STRING" id="1101373.A9O67_10635"/>
<gene>
    <name evidence="11" type="primary">mtgA</name>
    <name evidence="13" type="ORF">A9O67_10635</name>
</gene>